<sequence>MLSTPNHENKNNTFALHLEKKEIRTKMLYRKFLTVLLLCVTIASYAQQKARWIGTWACAQQPVDKHFMPYNNQMTNRSVRQIVKVSIGGRLIRLLLSNELSAEPLEITSIYVAKEEYKIEPLTARYFSFHGKKGVHIAAGRAIFTDALKFDLKPLEKLSITINYRKAPKSPTVHMGSRTTSYILKGTSNPMTNFASALKENHWFNISSIEVYDKDVAAIAILGNSITDGKGSTINAQDRWPDRMSETLNNTKEYNLLKSGRMGILNLGIGNNRILSVGLGIPGKDRFNRDILTQHGLSSVIIFEAINDIGTSKNPEETAQLLIREYEKMIIKAHERGLKVYGGTITPFKGCKGYYTEEREKCRKTVNEWIRSSGKYDGIIDFDQLLCDPASPEQLRKDLHIGDWLHPNAAGYKLMGEYAAKKILQFEENKKTEVTHIKKIKDKPLLSNR</sequence>
<dbReference type="SUPFAM" id="SSF52266">
    <property type="entry name" value="SGNH hydrolase"/>
    <property type="match status" value="1"/>
</dbReference>
<organism evidence="2 3">
    <name type="scientific">Prevotella bivia</name>
    <dbReference type="NCBI Taxonomy" id="28125"/>
    <lineage>
        <taxon>Bacteria</taxon>
        <taxon>Pseudomonadati</taxon>
        <taxon>Bacteroidota</taxon>
        <taxon>Bacteroidia</taxon>
        <taxon>Bacteroidales</taxon>
        <taxon>Prevotellaceae</taxon>
        <taxon>Prevotella</taxon>
    </lineage>
</organism>
<dbReference type="STRING" id="28125.HMPREF3202_00326"/>
<dbReference type="EMBL" id="LTAG01000016">
    <property type="protein sequence ID" value="KXO18177.1"/>
    <property type="molecule type" value="Genomic_DNA"/>
</dbReference>
<feature type="domain" description="SGNH hydrolase-type esterase" evidence="1">
    <location>
        <begin position="222"/>
        <end position="414"/>
    </location>
</feature>
<dbReference type="Gene3D" id="3.40.50.1110">
    <property type="entry name" value="SGNH hydrolase"/>
    <property type="match status" value="1"/>
</dbReference>
<dbReference type="InterPro" id="IPR053140">
    <property type="entry name" value="GDSL_Rv0518-like"/>
</dbReference>
<dbReference type="eggNOG" id="COG2755">
    <property type="taxonomic scope" value="Bacteria"/>
</dbReference>
<dbReference type="Proteomes" id="UP000070093">
    <property type="component" value="Unassembled WGS sequence"/>
</dbReference>
<dbReference type="Pfam" id="PF13472">
    <property type="entry name" value="Lipase_GDSL_2"/>
    <property type="match status" value="1"/>
</dbReference>
<dbReference type="GO" id="GO:0016788">
    <property type="term" value="F:hydrolase activity, acting on ester bonds"/>
    <property type="evidence" value="ECO:0007669"/>
    <property type="project" value="UniProtKB-ARBA"/>
</dbReference>
<dbReference type="PATRIC" id="fig|28125.4.peg.318"/>
<evidence type="ECO:0000259" key="1">
    <source>
        <dbReference type="Pfam" id="PF13472"/>
    </source>
</evidence>
<name>A0A137T0K3_9BACT</name>
<dbReference type="CDD" id="cd01830">
    <property type="entry name" value="XynE_like"/>
    <property type="match status" value="1"/>
</dbReference>
<evidence type="ECO:0000313" key="3">
    <source>
        <dbReference type="Proteomes" id="UP000070093"/>
    </source>
</evidence>
<dbReference type="AlphaFoldDB" id="A0A137T0K3"/>
<comment type="caution">
    <text evidence="2">The sequence shown here is derived from an EMBL/GenBank/DDBJ whole genome shotgun (WGS) entry which is preliminary data.</text>
</comment>
<dbReference type="PANTHER" id="PTHR43784">
    <property type="entry name" value="GDSL-LIKE LIPASE/ACYLHYDROLASE, PUTATIVE (AFU_ORTHOLOGUE AFUA_2G00820)-RELATED"/>
    <property type="match status" value="1"/>
</dbReference>
<dbReference type="InterPro" id="IPR036514">
    <property type="entry name" value="SGNH_hydro_sf"/>
</dbReference>
<protein>
    <submittedName>
        <fullName evidence="2">GDSL-like protein</fullName>
    </submittedName>
</protein>
<dbReference type="PANTHER" id="PTHR43784:SF2">
    <property type="entry name" value="GDSL-LIKE LIPASE_ACYLHYDROLASE, PUTATIVE (AFU_ORTHOLOGUE AFUA_2G00820)-RELATED"/>
    <property type="match status" value="1"/>
</dbReference>
<proteinExistence type="predicted"/>
<dbReference type="InterPro" id="IPR013830">
    <property type="entry name" value="SGNH_hydro"/>
</dbReference>
<gene>
    <name evidence="2" type="ORF">HMPREF3202_00326</name>
</gene>
<reference evidence="2 3" key="1">
    <citation type="submission" date="2016-02" db="EMBL/GenBank/DDBJ databases">
        <authorList>
            <person name="Wen L."/>
            <person name="He K."/>
            <person name="Yang H."/>
        </authorList>
    </citation>
    <scope>NUCLEOTIDE SEQUENCE [LARGE SCALE GENOMIC DNA]</scope>
    <source>
        <strain evidence="2 3">GED7880</strain>
    </source>
</reference>
<accession>A0A137T0K3</accession>
<evidence type="ECO:0000313" key="2">
    <source>
        <dbReference type="EMBL" id="KXO18177.1"/>
    </source>
</evidence>